<dbReference type="InterPro" id="IPR003959">
    <property type="entry name" value="ATPase_AAA_core"/>
</dbReference>
<dbReference type="AlphaFoldDB" id="A0A926IEY2"/>
<keyword evidence="5" id="KW-1185">Reference proteome</keyword>
<dbReference type="Pfam" id="PF07724">
    <property type="entry name" value="AAA_2"/>
    <property type="match status" value="1"/>
</dbReference>
<reference evidence="4" key="1">
    <citation type="submission" date="2020-08" db="EMBL/GenBank/DDBJ databases">
        <title>Genome public.</title>
        <authorList>
            <person name="Liu C."/>
            <person name="Sun Q."/>
        </authorList>
    </citation>
    <scope>NUCLEOTIDE SEQUENCE</scope>
    <source>
        <strain evidence="4">NSJ-12</strain>
    </source>
</reference>
<dbReference type="SMART" id="SM00382">
    <property type="entry name" value="AAA"/>
    <property type="match status" value="1"/>
</dbReference>
<dbReference type="PANTHER" id="PTHR11638:SF18">
    <property type="entry name" value="HEAT SHOCK PROTEIN 104"/>
    <property type="match status" value="1"/>
</dbReference>
<comment type="caution">
    <text evidence="4">The sequence shown here is derived from an EMBL/GenBank/DDBJ whole genome shotgun (WGS) entry which is preliminary data.</text>
</comment>
<feature type="domain" description="AAA+ ATPase" evidence="3">
    <location>
        <begin position="164"/>
        <end position="305"/>
    </location>
</feature>
<dbReference type="InterPro" id="IPR027417">
    <property type="entry name" value="P-loop_NTPase"/>
</dbReference>
<keyword evidence="1" id="KW-0547">Nucleotide-binding</keyword>
<dbReference type="Gene3D" id="3.40.50.300">
    <property type="entry name" value="P-loop containing nucleotide triphosphate hydrolases"/>
    <property type="match status" value="1"/>
</dbReference>
<dbReference type="InterPro" id="IPR001270">
    <property type="entry name" value="ClpA/B"/>
</dbReference>
<accession>A0A926IEY2</accession>
<sequence length="368" mass="43388">MNKVIIYYGSKEKFNQIIPKEYRNLTDLVYESDKDGKIMKLVIPTQSGEYPKEEKEEKIFVKNFVISSDEYAGVREHVITNFINFLAKFDVENLYIQNPPLQISEQIIRLYPKAEVKYQKYKQLTTSHLLKINEEYDNKIIGQEDVKLELLQALFPLTMKYRQKPVVLLFYGESGIGKTETAKYLAKIIGEPIFRKQFSMYQNNQFATYLFGGAHYEKSFAKDLLDRKSNVLLLDEFDKAHPSFHSAFYQLFDEGIYEDQNYYLTLNKSIIICTSNYTDLKDIEDNLGSAIYNRFDKIIHFNDLSVESKMRIGQITFEKYEKDFNYHLNEATKQRLEESYTQCDNVRQIQHIIENTFALSTILSRIKK</sequence>
<keyword evidence="4" id="KW-0378">Hydrolase</keyword>
<dbReference type="GO" id="GO:0016887">
    <property type="term" value="F:ATP hydrolysis activity"/>
    <property type="evidence" value="ECO:0007669"/>
    <property type="project" value="InterPro"/>
</dbReference>
<keyword evidence="2 4" id="KW-0067">ATP-binding</keyword>
<dbReference type="EMBL" id="JACRSY010000042">
    <property type="protein sequence ID" value="MBC8581272.1"/>
    <property type="molecule type" value="Genomic_DNA"/>
</dbReference>
<dbReference type="InterPro" id="IPR003593">
    <property type="entry name" value="AAA+_ATPase"/>
</dbReference>
<dbReference type="Proteomes" id="UP000655830">
    <property type="component" value="Unassembled WGS sequence"/>
</dbReference>
<dbReference type="PRINTS" id="PR00300">
    <property type="entry name" value="CLPPROTEASEA"/>
</dbReference>
<dbReference type="GO" id="GO:0008233">
    <property type="term" value="F:peptidase activity"/>
    <property type="evidence" value="ECO:0007669"/>
    <property type="project" value="UniProtKB-KW"/>
</dbReference>
<evidence type="ECO:0000313" key="5">
    <source>
        <dbReference type="Proteomes" id="UP000655830"/>
    </source>
</evidence>
<gene>
    <name evidence="4" type="ORF">H8718_17330</name>
</gene>
<organism evidence="4 5">
    <name type="scientific">Zhenhengia yiwuensis</name>
    <dbReference type="NCBI Taxonomy" id="2763666"/>
    <lineage>
        <taxon>Bacteria</taxon>
        <taxon>Bacillati</taxon>
        <taxon>Bacillota</taxon>
        <taxon>Clostridia</taxon>
        <taxon>Lachnospirales</taxon>
        <taxon>Lachnospiraceae</taxon>
        <taxon>Zhenhengia</taxon>
    </lineage>
</organism>
<protein>
    <submittedName>
        <fullName evidence="4">ATP-dependent Clp protease ATP-binding subunit</fullName>
    </submittedName>
</protein>
<dbReference type="RefSeq" id="WP_249334098.1">
    <property type="nucleotide sequence ID" value="NZ_JACRSY010000042.1"/>
</dbReference>
<dbReference type="GO" id="GO:0034605">
    <property type="term" value="P:cellular response to heat"/>
    <property type="evidence" value="ECO:0007669"/>
    <property type="project" value="TreeGrafter"/>
</dbReference>
<dbReference type="InterPro" id="IPR050130">
    <property type="entry name" value="ClpA_ClpB"/>
</dbReference>
<dbReference type="GO" id="GO:0006508">
    <property type="term" value="P:proteolysis"/>
    <property type="evidence" value="ECO:0007669"/>
    <property type="project" value="UniProtKB-KW"/>
</dbReference>
<name>A0A926IEY2_9FIRM</name>
<evidence type="ECO:0000256" key="2">
    <source>
        <dbReference type="ARBA" id="ARBA00022840"/>
    </source>
</evidence>
<dbReference type="GO" id="GO:0005524">
    <property type="term" value="F:ATP binding"/>
    <property type="evidence" value="ECO:0007669"/>
    <property type="project" value="UniProtKB-KW"/>
</dbReference>
<evidence type="ECO:0000313" key="4">
    <source>
        <dbReference type="EMBL" id="MBC8581272.1"/>
    </source>
</evidence>
<evidence type="ECO:0000256" key="1">
    <source>
        <dbReference type="ARBA" id="ARBA00022741"/>
    </source>
</evidence>
<dbReference type="GO" id="GO:0005737">
    <property type="term" value="C:cytoplasm"/>
    <property type="evidence" value="ECO:0007669"/>
    <property type="project" value="TreeGrafter"/>
</dbReference>
<proteinExistence type="predicted"/>
<evidence type="ECO:0000259" key="3">
    <source>
        <dbReference type="SMART" id="SM00382"/>
    </source>
</evidence>
<dbReference type="PANTHER" id="PTHR11638">
    <property type="entry name" value="ATP-DEPENDENT CLP PROTEASE"/>
    <property type="match status" value="1"/>
</dbReference>
<dbReference type="SUPFAM" id="SSF52540">
    <property type="entry name" value="P-loop containing nucleoside triphosphate hydrolases"/>
    <property type="match status" value="1"/>
</dbReference>
<keyword evidence="4" id="KW-0645">Protease</keyword>